<comment type="caution">
    <text evidence="2">The sequence shown here is derived from an EMBL/GenBank/DDBJ whole genome shotgun (WGS) entry which is preliminary data.</text>
</comment>
<accession>A0ABR0PCK9</accession>
<evidence type="ECO:0000313" key="2">
    <source>
        <dbReference type="EMBL" id="KAK5818988.1"/>
    </source>
</evidence>
<dbReference type="Proteomes" id="UP001358586">
    <property type="component" value="Chromosome 7"/>
</dbReference>
<proteinExistence type="predicted"/>
<dbReference type="EMBL" id="JARKNE010000007">
    <property type="protein sequence ID" value="KAK5818988.1"/>
    <property type="molecule type" value="Genomic_DNA"/>
</dbReference>
<protein>
    <submittedName>
        <fullName evidence="2">Uncharacterized protein</fullName>
    </submittedName>
</protein>
<feature type="region of interest" description="Disordered" evidence="1">
    <location>
        <begin position="35"/>
        <end position="72"/>
    </location>
</feature>
<name>A0ABR0PCK9_GOSAR</name>
<feature type="compositionally biased region" description="Acidic residues" evidence="1">
    <location>
        <begin position="57"/>
        <end position="72"/>
    </location>
</feature>
<reference evidence="2 3" key="1">
    <citation type="submission" date="2023-03" db="EMBL/GenBank/DDBJ databases">
        <title>WGS of Gossypium arboreum.</title>
        <authorList>
            <person name="Yu D."/>
        </authorList>
    </citation>
    <scope>NUCLEOTIDE SEQUENCE [LARGE SCALE GENOMIC DNA]</scope>
    <source>
        <tissue evidence="2">Leaf</tissue>
    </source>
</reference>
<evidence type="ECO:0000313" key="3">
    <source>
        <dbReference type="Proteomes" id="UP001358586"/>
    </source>
</evidence>
<keyword evidence="3" id="KW-1185">Reference proteome</keyword>
<evidence type="ECO:0000256" key="1">
    <source>
        <dbReference type="SAM" id="MobiDB-lite"/>
    </source>
</evidence>
<gene>
    <name evidence="2" type="ORF">PVK06_023944</name>
</gene>
<sequence>MTSIEQSLKPSRSIIKDTLFQQYIKPWAKQIKDGNKQWLANMDQEEEAHESEKEREEEGDDEHEELEDEEDD</sequence>
<organism evidence="2 3">
    <name type="scientific">Gossypium arboreum</name>
    <name type="common">Tree cotton</name>
    <name type="synonym">Gossypium nanking</name>
    <dbReference type="NCBI Taxonomy" id="29729"/>
    <lineage>
        <taxon>Eukaryota</taxon>
        <taxon>Viridiplantae</taxon>
        <taxon>Streptophyta</taxon>
        <taxon>Embryophyta</taxon>
        <taxon>Tracheophyta</taxon>
        <taxon>Spermatophyta</taxon>
        <taxon>Magnoliopsida</taxon>
        <taxon>eudicotyledons</taxon>
        <taxon>Gunneridae</taxon>
        <taxon>Pentapetalae</taxon>
        <taxon>rosids</taxon>
        <taxon>malvids</taxon>
        <taxon>Malvales</taxon>
        <taxon>Malvaceae</taxon>
        <taxon>Malvoideae</taxon>
        <taxon>Gossypium</taxon>
    </lineage>
</organism>